<reference evidence="2 3" key="1">
    <citation type="submission" date="2016-09" db="EMBL/GenBank/DDBJ databases">
        <title>Extensive genetic diversity and differential bi-allelic expression allows diatom success in the polar Southern Ocean.</title>
        <authorList>
            <consortium name="DOE Joint Genome Institute"/>
            <person name="Mock T."/>
            <person name="Otillar R.P."/>
            <person name="Strauss J."/>
            <person name="Dupont C."/>
            <person name="Frickenhaus S."/>
            <person name="Maumus F."/>
            <person name="Mcmullan M."/>
            <person name="Sanges R."/>
            <person name="Schmutz J."/>
            <person name="Toseland A."/>
            <person name="Valas R."/>
            <person name="Veluchamy A."/>
            <person name="Ward B.J."/>
            <person name="Allen A."/>
            <person name="Barry K."/>
            <person name="Falciatore A."/>
            <person name="Ferrante M."/>
            <person name="Fortunato A.E."/>
            <person name="Gloeckner G."/>
            <person name="Gruber A."/>
            <person name="Hipkin R."/>
            <person name="Janech M."/>
            <person name="Kroth P."/>
            <person name="Leese F."/>
            <person name="Lindquist E."/>
            <person name="Lyon B.R."/>
            <person name="Martin J."/>
            <person name="Mayer C."/>
            <person name="Parker M."/>
            <person name="Quesneville H."/>
            <person name="Raymond J."/>
            <person name="Uhlig C."/>
            <person name="Valentin K.U."/>
            <person name="Worden A.Z."/>
            <person name="Armbrust E.V."/>
            <person name="Bowler C."/>
            <person name="Green B."/>
            <person name="Moulton V."/>
            <person name="Van Oosterhout C."/>
            <person name="Grigoriev I."/>
        </authorList>
    </citation>
    <scope>NUCLEOTIDE SEQUENCE [LARGE SCALE GENOMIC DNA]</scope>
    <source>
        <strain evidence="2 3">CCMP1102</strain>
    </source>
</reference>
<gene>
    <name evidence="2" type="ORF">FRACYDRAFT_249505</name>
</gene>
<accession>A0A1E7ESS7</accession>
<dbReference type="AlphaFoldDB" id="A0A1E7ESS7"/>
<evidence type="ECO:0000313" key="3">
    <source>
        <dbReference type="Proteomes" id="UP000095751"/>
    </source>
</evidence>
<dbReference type="Proteomes" id="UP000095751">
    <property type="component" value="Unassembled WGS sequence"/>
</dbReference>
<dbReference type="InParanoid" id="A0A1E7ESS7"/>
<evidence type="ECO:0000313" key="2">
    <source>
        <dbReference type="EMBL" id="OEU08613.1"/>
    </source>
</evidence>
<keyword evidence="3" id="KW-1185">Reference proteome</keyword>
<dbReference type="KEGG" id="fcy:FRACYDRAFT_249505"/>
<keyword evidence="1" id="KW-0472">Membrane</keyword>
<keyword evidence="1" id="KW-1133">Transmembrane helix</keyword>
<sequence length="178" mass="19250">MSLLLNDDEGWNEVTTNTTPSKIAVSLSTSSMIDDDIVSIPTSSSTSYCMDDHDVNDNSYSDDRSFESNIAVVPSSLMFTKCKSIILGLEASTDEDEEENNLLLFGGGNDDDDGRHLLPSLEIIEEGSKSCATASASLPTSETSPTVDPKRCLWIAIVIGFVICLLAIFCVVFYAIVF</sequence>
<organism evidence="2 3">
    <name type="scientific">Fragilariopsis cylindrus CCMP1102</name>
    <dbReference type="NCBI Taxonomy" id="635003"/>
    <lineage>
        <taxon>Eukaryota</taxon>
        <taxon>Sar</taxon>
        <taxon>Stramenopiles</taxon>
        <taxon>Ochrophyta</taxon>
        <taxon>Bacillariophyta</taxon>
        <taxon>Bacillariophyceae</taxon>
        <taxon>Bacillariophycidae</taxon>
        <taxon>Bacillariales</taxon>
        <taxon>Bacillariaceae</taxon>
        <taxon>Fragilariopsis</taxon>
    </lineage>
</organism>
<feature type="transmembrane region" description="Helical" evidence="1">
    <location>
        <begin position="153"/>
        <end position="177"/>
    </location>
</feature>
<keyword evidence="1" id="KW-0812">Transmembrane</keyword>
<dbReference type="EMBL" id="KV784379">
    <property type="protein sequence ID" value="OEU08613.1"/>
    <property type="molecule type" value="Genomic_DNA"/>
</dbReference>
<protein>
    <submittedName>
        <fullName evidence="2">Uncharacterized protein</fullName>
    </submittedName>
</protein>
<evidence type="ECO:0000256" key="1">
    <source>
        <dbReference type="SAM" id="Phobius"/>
    </source>
</evidence>
<name>A0A1E7ESS7_9STRA</name>
<proteinExistence type="predicted"/>